<dbReference type="Proteomes" id="UP001497516">
    <property type="component" value="Chromosome 2"/>
</dbReference>
<gene>
    <name evidence="1" type="ORF">LTRI10_LOCUS14568</name>
</gene>
<organism evidence="1 2">
    <name type="scientific">Linum trigynum</name>
    <dbReference type="NCBI Taxonomy" id="586398"/>
    <lineage>
        <taxon>Eukaryota</taxon>
        <taxon>Viridiplantae</taxon>
        <taxon>Streptophyta</taxon>
        <taxon>Embryophyta</taxon>
        <taxon>Tracheophyta</taxon>
        <taxon>Spermatophyta</taxon>
        <taxon>Magnoliopsida</taxon>
        <taxon>eudicotyledons</taxon>
        <taxon>Gunneridae</taxon>
        <taxon>Pentapetalae</taxon>
        <taxon>rosids</taxon>
        <taxon>fabids</taxon>
        <taxon>Malpighiales</taxon>
        <taxon>Linaceae</taxon>
        <taxon>Linum</taxon>
    </lineage>
</organism>
<evidence type="ECO:0000313" key="1">
    <source>
        <dbReference type="EMBL" id="CAL1372572.1"/>
    </source>
</evidence>
<accession>A0AAV2DGL6</accession>
<proteinExistence type="predicted"/>
<evidence type="ECO:0000313" key="2">
    <source>
        <dbReference type="Proteomes" id="UP001497516"/>
    </source>
</evidence>
<sequence length="118" mass="13431">MGNVTDTADKASSRTVLIDGGGGDLTLYVVLQRMVSLIFALASDGVVPLLQRIKESLSHNRLLLKDVTTYAGRNILVSRRRAAPGREGRRGRRRLQFLIRRRRVADRRKGRRERKQLH</sequence>
<dbReference type="EMBL" id="OZ034815">
    <property type="protein sequence ID" value="CAL1372572.1"/>
    <property type="molecule type" value="Genomic_DNA"/>
</dbReference>
<protein>
    <submittedName>
        <fullName evidence="1">Uncharacterized protein</fullName>
    </submittedName>
</protein>
<name>A0AAV2DGL6_9ROSI</name>
<reference evidence="1 2" key="1">
    <citation type="submission" date="2024-04" db="EMBL/GenBank/DDBJ databases">
        <authorList>
            <person name="Fracassetti M."/>
        </authorList>
    </citation>
    <scope>NUCLEOTIDE SEQUENCE [LARGE SCALE GENOMIC DNA]</scope>
</reference>
<keyword evidence="2" id="KW-1185">Reference proteome</keyword>
<dbReference type="AlphaFoldDB" id="A0AAV2DGL6"/>